<accession>Q9UYS4</accession>
<keyword evidence="1" id="KW-1133">Transmembrane helix</keyword>
<feature type="transmembrane region" description="Helical" evidence="1">
    <location>
        <begin position="181"/>
        <end position="199"/>
    </location>
</feature>
<feature type="transmembrane region" description="Helical" evidence="1">
    <location>
        <begin position="211"/>
        <end position="226"/>
    </location>
</feature>
<evidence type="ECO:0000256" key="1">
    <source>
        <dbReference type="SAM" id="Phobius"/>
    </source>
</evidence>
<dbReference type="Proteomes" id="UP000009139">
    <property type="component" value="Chromosome"/>
</dbReference>
<dbReference type="EMBL" id="HE613800">
    <property type="protein sequence ID" value="CCE70879.1"/>
    <property type="molecule type" value="Genomic_DNA"/>
</dbReference>
<reference evidence="2 4" key="4">
    <citation type="journal article" date="2003" name="Mol. Microbiol.">
        <title>An integrated analysis of the genome of the hyperthermophilic archaeon Pyrococcus abyssi.</title>
        <authorList>
            <person name="Cohen G."/>
            <person name="Barbe V."/>
            <person name="Flament D."/>
            <person name="Galperin M."/>
            <person name="Heilig R."/>
            <person name="Ripp R."/>
            <person name="Lecompte O."/>
            <person name="Prieur D."/>
            <person name="Poch O."/>
            <person name="Quellerou J."/>
            <person name="Thierry J.C."/>
            <person name="Van der Oost J."/>
            <person name="Weissenbach J."/>
            <person name="Zivanovic Y."/>
            <person name="Forterre P."/>
        </authorList>
    </citation>
    <scope>NUCLEOTIDE SEQUENCE [LARGE SCALE GENOMIC DNA]</scope>
    <source>
        <strain evidence="4">GE5 / Orsay</strain>
        <strain evidence="2">Orsay</strain>
    </source>
</reference>
<sequence length="253" mass="28810">MLILIPPYIIAIVSTLLMIAIALTSNDATYILIMALVFAFLDISKYYLLLLIPMFFLLIPRPVRELGIVSLGLFMVSPYIRSLLNEEEVLRLFLLELLLFLLISPKPRNVILKGLWLVIISLGTVVLQILTPVAMLIPVSYLLAIPRSALTYLYIAITSVGIAVLYDYGMISFPNFYLPVFQIYEVSLIPVILILYSIFREKKEILKKKQTLMLFILLLLMTPFIGEHEVEFSFLLSTVSVRLITSLPHEETL</sequence>
<evidence type="ECO:0000313" key="4">
    <source>
        <dbReference type="Proteomes" id="UP000000810"/>
    </source>
</evidence>
<dbReference type="EMBL" id="AJ248287">
    <property type="protein sequence ID" value="CAB50338.1"/>
    <property type="molecule type" value="Genomic_DNA"/>
</dbReference>
<organism evidence="2 4">
    <name type="scientific">Pyrococcus abyssi (strain GE5 / Orsay)</name>
    <dbReference type="NCBI Taxonomy" id="272844"/>
    <lineage>
        <taxon>Archaea</taxon>
        <taxon>Methanobacteriati</taxon>
        <taxon>Methanobacteriota</taxon>
        <taxon>Thermococci</taxon>
        <taxon>Thermococcales</taxon>
        <taxon>Thermococcaceae</taxon>
        <taxon>Pyrococcus</taxon>
    </lineage>
</organism>
<name>Q9UYS4_PYRAB</name>
<dbReference type="AlphaFoldDB" id="Q9UYS4"/>
<dbReference type="HOGENOM" id="CLU_091582_0_0_2"/>
<feature type="transmembrane region" description="Helical" evidence="1">
    <location>
        <begin position="7"/>
        <end position="24"/>
    </location>
</feature>
<keyword evidence="1" id="KW-0812">Transmembrane</keyword>
<evidence type="ECO:0000313" key="5">
    <source>
        <dbReference type="Proteomes" id="UP000009139"/>
    </source>
</evidence>
<reference evidence="2" key="3">
    <citation type="journal article" date="2001" name="Genome Res.">
        <title>Genome evolution at the genus level: comparison of three complete genomes of hyperthermophilic archaea.</title>
        <authorList>
            <person name="Lecompte O."/>
            <person name="Ripp R."/>
            <person name="Puzos-Barbe V."/>
            <person name="Duprat S."/>
            <person name="Heilig R."/>
            <person name="Dietrich J."/>
            <person name="Thierry J.C."/>
            <person name="Poch O."/>
        </authorList>
    </citation>
    <scope>NUCLEOTIDE SEQUENCE</scope>
    <source>
        <strain evidence="2">Orsay</strain>
    </source>
</reference>
<feature type="transmembrane region" description="Helical" evidence="1">
    <location>
        <begin position="115"/>
        <end position="137"/>
    </location>
</feature>
<evidence type="ECO:0000313" key="2">
    <source>
        <dbReference type="EMBL" id="CAB50338.1"/>
    </source>
</evidence>
<gene>
    <name evidence="2" type="ordered locus">PAB1428</name>
</gene>
<feature type="transmembrane region" description="Helical" evidence="1">
    <location>
        <begin position="30"/>
        <end position="59"/>
    </location>
</feature>
<proteinExistence type="predicted"/>
<dbReference type="PIR" id="E75055">
    <property type="entry name" value="E75055"/>
</dbReference>
<dbReference type="KEGG" id="pab:PAB1428"/>
<evidence type="ECO:0000313" key="3">
    <source>
        <dbReference type="EMBL" id="CCE70879.1"/>
    </source>
</evidence>
<dbReference type="RefSeq" id="WP_010868548.1">
    <property type="nucleotide sequence ID" value="NC_000868.1"/>
</dbReference>
<reference evidence="2" key="2">
    <citation type="journal article" date="2000" name="J. Mol. Biol.">
        <title>Archaeal homologs of eukaryotic methylation guide small nucleolar RNAs: lessons from the Pyrococcus genomes.</title>
        <authorList>
            <person name="Gaspin C."/>
            <person name="Cavaille J."/>
            <person name="Erauso G."/>
        </authorList>
    </citation>
    <scope>NUCLEOTIDE SEQUENCE</scope>
    <source>
        <strain evidence="2">Orsay</strain>
    </source>
</reference>
<dbReference type="PATRIC" id="fig|272844.11.peg.1524"/>
<reference evidence="2" key="1">
    <citation type="submission" date="1999-07" db="EMBL/GenBank/DDBJ databases">
        <authorList>
            <person name="Genoscope"/>
        </authorList>
    </citation>
    <scope>NUCLEOTIDE SEQUENCE</scope>
    <source>
        <strain evidence="2">Orsay</strain>
    </source>
</reference>
<reference evidence="3 5" key="5">
    <citation type="journal article" date="2012" name="Curr. Microbiol.">
        <title>Re-annotation of two hyperthermophilic archaea Pyrococcus abyssi GE5 and Pyrococcus furiosus DSM 3638.</title>
        <authorList>
            <person name="Gao J."/>
            <person name="Wang J."/>
        </authorList>
    </citation>
    <scope>GENOME REANNOTATION</scope>
    <source>
        <strain evidence="3">GE5</strain>
        <strain evidence="5">GE5 / Orsay</strain>
    </source>
</reference>
<keyword evidence="1" id="KW-0472">Membrane</keyword>
<dbReference type="eggNOG" id="arCOG05847">
    <property type="taxonomic scope" value="Archaea"/>
</dbReference>
<feature type="transmembrane region" description="Helical" evidence="1">
    <location>
        <begin position="66"/>
        <end position="84"/>
    </location>
</feature>
<protein>
    <submittedName>
        <fullName evidence="2">Uncharacterized protein</fullName>
    </submittedName>
</protein>
<keyword evidence="4" id="KW-1185">Reference proteome</keyword>
<dbReference type="Proteomes" id="UP000000810">
    <property type="component" value="Chromosome"/>
</dbReference>
<feature type="transmembrane region" description="Helical" evidence="1">
    <location>
        <begin position="149"/>
        <end position="169"/>
    </location>
</feature>